<name>A0AAV7M8S2_PLEWA</name>
<evidence type="ECO:0000313" key="2">
    <source>
        <dbReference type="Proteomes" id="UP001066276"/>
    </source>
</evidence>
<protein>
    <submittedName>
        <fullName evidence="1">Uncharacterized protein</fullName>
    </submittedName>
</protein>
<comment type="caution">
    <text evidence="1">The sequence shown here is derived from an EMBL/GenBank/DDBJ whole genome shotgun (WGS) entry which is preliminary data.</text>
</comment>
<sequence>MIGMPLLQARLSERLPNVLTDGLSARKCAQERASALKRLASQDALPFPFGVSPWRAQGGAHLADVEFLIALSPASLLRTGFAREAGSFRSTPLSQRAAPHRAAAQNTAVWPGTADQRLQTRGSRRALTAERHSPAETVTYRFSSGTTGRTSAHRRRRLASQDALPFPFGVSPWRVQGGAHLADVEFLIALSPASLLRTGFAREAGSFRSTPLSQRAAPHRAAAQNTTAWPGTADQRLQTRGSRRALTAERHSPAETVTYRFSSGTTGRTSAHRRRWVGQRLTNAA</sequence>
<dbReference type="AlphaFoldDB" id="A0AAV7M8S2"/>
<dbReference type="Proteomes" id="UP001066276">
    <property type="component" value="Chromosome 10"/>
</dbReference>
<evidence type="ECO:0000313" key="1">
    <source>
        <dbReference type="EMBL" id="KAJ1099145.1"/>
    </source>
</evidence>
<accession>A0AAV7M8S2</accession>
<keyword evidence="2" id="KW-1185">Reference proteome</keyword>
<dbReference type="EMBL" id="JANPWB010000014">
    <property type="protein sequence ID" value="KAJ1099145.1"/>
    <property type="molecule type" value="Genomic_DNA"/>
</dbReference>
<reference evidence="1" key="1">
    <citation type="journal article" date="2022" name="bioRxiv">
        <title>Sequencing and chromosome-scale assembly of the giantPleurodeles waltlgenome.</title>
        <authorList>
            <person name="Brown T."/>
            <person name="Elewa A."/>
            <person name="Iarovenko S."/>
            <person name="Subramanian E."/>
            <person name="Araus A.J."/>
            <person name="Petzold A."/>
            <person name="Susuki M."/>
            <person name="Suzuki K.-i.T."/>
            <person name="Hayashi T."/>
            <person name="Toyoda A."/>
            <person name="Oliveira C."/>
            <person name="Osipova E."/>
            <person name="Leigh N.D."/>
            <person name="Simon A."/>
            <person name="Yun M.H."/>
        </authorList>
    </citation>
    <scope>NUCLEOTIDE SEQUENCE</scope>
    <source>
        <strain evidence="1">20211129_DDA</strain>
        <tissue evidence="1">Liver</tissue>
    </source>
</reference>
<organism evidence="1 2">
    <name type="scientific">Pleurodeles waltl</name>
    <name type="common">Iberian ribbed newt</name>
    <dbReference type="NCBI Taxonomy" id="8319"/>
    <lineage>
        <taxon>Eukaryota</taxon>
        <taxon>Metazoa</taxon>
        <taxon>Chordata</taxon>
        <taxon>Craniata</taxon>
        <taxon>Vertebrata</taxon>
        <taxon>Euteleostomi</taxon>
        <taxon>Amphibia</taxon>
        <taxon>Batrachia</taxon>
        <taxon>Caudata</taxon>
        <taxon>Salamandroidea</taxon>
        <taxon>Salamandridae</taxon>
        <taxon>Pleurodelinae</taxon>
        <taxon>Pleurodeles</taxon>
    </lineage>
</organism>
<gene>
    <name evidence="1" type="ORF">NDU88_004249</name>
</gene>
<proteinExistence type="predicted"/>